<protein>
    <recommendedName>
        <fullName evidence="3">ArsR family transcriptional regulator</fullName>
    </recommendedName>
</protein>
<accession>A0ABQ6IQW4</accession>
<sequence length="93" mass="10466">MIREEFSQRLVGLRSDSAARRLADGLFAHPVMDARLAEEVTGGTNVHRHIDALVRTGILVGRQDDKSRGMIWRSPDILRALDDHAARVPRRGR</sequence>
<comment type="caution">
    <text evidence="1">The sequence shown here is derived from an EMBL/GenBank/DDBJ whole genome shotgun (WGS) entry which is preliminary data.</text>
</comment>
<dbReference type="Proteomes" id="UP001157126">
    <property type="component" value="Unassembled WGS sequence"/>
</dbReference>
<dbReference type="EMBL" id="BSUO01000001">
    <property type="protein sequence ID" value="GMA40313.1"/>
    <property type="molecule type" value="Genomic_DNA"/>
</dbReference>
<keyword evidence="2" id="KW-1185">Reference proteome</keyword>
<gene>
    <name evidence="1" type="ORF">GCM10025883_23580</name>
</gene>
<name>A0ABQ6IQW4_9MICO</name>
<organism evidence="1 2">
    <name type="scientific">Mobilicoccus caccae</name>
    <dbReference type="NCBI Taxonomy" id="1859295"/>
    <lineage>
        <taxon>Bacteria</taxon>
        <taxon>Bacillati</taxon>
        <taxon>Actinomycetota</taxon>
        <taxon>Actinomycetes</taxon>
        <taxon>Micrococcales</taxon>
        <taxon>Dermatophilaceae</taxon>
        <taxon>Mobilicoccus</taxon>
    </lineage>
</organism>
<evidence type="ECO:0000313" key="1">
    <source>
        <dbReference type="EMBL" id="GMA40313.1"/>
    </source>
</evidence>
<proteinExistence type="predicted"/>
<reference evidence="2" key="1">
    <citation type="journal article" date="2019" name="Int. J. Syst. Evol. Microbiol.">
        <title>The Global Catalogue of Microorganisms (GCM) 10K type strain sequencing project: providing services to taxonomists for standard genome sequencing and annotation.</title>
        <authorList>
            <consortium name="The Broad Institute Genomics Platform"/>
            <consortium name="The Broad Institute Genome Sequencing Center for Infectious Disease"/>
            <person name="Wu L."/>
            <person name="Ma J."/>
        </authorList>
    </citation>
    <scope>NUCLEOTIDE SEQUENCE [LARGE SCALE GENOMIC DNA]</scope>
    <source>
        <strain evidence="2">NBRC 113072</strain>
    </source>
</reference>
<evidence type="ECO:0000313" key="2">
    <source>
        <dbReference type="Proteomes" id="UP001157126"/>
    </source>
</evidence>
<evidence type="ECO:0008006" key="3">
    <source>
        <dbReference type="Google" id="ProtNLM"/>
    </source>
</evidence>